<comment type="subcellular location">
    <subcellularLocation>
        <location evidence="2">Cytoplasm</location>
    </subcellularLocation>
    <subcellularLocation>
        <location evidence="1">Nucleus</location>
    </subcellularLocation>
</comment>
<keyword evidence="11" id="KW-1185">Reference proteome</keyword>
<keyword evidence="8" id="KW-0804">Transcription</keyword>
<dbReference type="RefSeq" id="XP_068366198.1">
    <property type="nucleotide sequence ID" value="XM_068491326.1"/>
</dbReference>
<evidence type="ECO:0000256" key="4">
    <source>
        <dbReference type="ARBA" id="ARBA00014872"/>
    </source>
</evidence>
<dbReference type="VEuPathDB" id="TrichDB:TRFO_03487"/>
<name>A0A1J4KTS5_9EUKA</name>
<evidence type="ECO:0000313" key="10">
    <source>
        <dbReference type="EMBL" id="OHT13062.1"/>
    </source>
</evidence>
<evidence type="ECO:0000256" key="2">
    <source>
        <dbReference type="ARBA" id="ARBA00004496"/>
    </source>
</evidence>
<comment type="caution">
    <text evidence="10">The sequence shown here is derived from an EMBL/GenBank/DDBJ whole genome shotgun (WGS) entry which is preliminary data.</text>
</comment>
<dbReference type="GO" id="GO:0030014">
    <property type="term" value="C:CCR4-NOT complex"/>
    <property type="evidence" value="ECO:0007669"/>
    <property type="project" value="InterPro"/>
</dbReference>
<evidence type="ECO:0000256" key="9">
    <source>
        <dbReference type="ARBA" id="ARBA00023242"/>
    </source>
</evidence>
<dbReference type="Proteomes" id="UP000179807">
    <property type="component" value="Unassembled WGS sequence"/>
</dbReference>
<dbReference type="GO" id="GO:0031047">
    <property type="term" value="P:regulatory ncRNA-mediated gene silencing"/>
    <property type="evidence" value="ECO:0007669"/>
    <property type="project" value="UniProtKB-KW"/>
</dbReference>
<evidence type="ECO:0000256" key="7">
    <source>
        <dbReference type="ARBA" id="ARBA00023158"/>
    </source>
</evidence>
<sequence length="429" mass="47970">MLDRQVAESFVELLSNQTDSLSTIYSKFHSSFDVRNRMVALTGISMLLSDGLLEHPHQIVATWLLFREFNKVPIHDSPFLPVFVHLFNEVRITNPNFCPPQLYDIVSCILDNGDTDAIDNLTLKAILSPNFSIPNSTNINLSAPKAYQARISPVLSKEIEKTENGNINSNSSNSNLNALGSHSTSNSNLERVVMTPSQILVELLSDPTIYNDFEPPYVRPAPEITPIFPGEVQQTFISSFDTAPALFDEYVSLNSKEAAVSLIRKAIDNPLKPAEIDSLSRELKKNPELSSEADMTSSQIEMLIENNPPIAQEIVLYLVKKNDKLLDQLASVALTQSKAKVIKEILVNPDLQAAQFENYIYKAMNTIKTINNNENYLKSVSLFCQMLCEAFWEGKRFGVDLLVELYSFCVEPKNESLKESQELASLLSA</sequence>
<accession>A0A1J4KTS5</accession>
<comment type="similarity">
    <text evidence="3">Belongs to the CNOT11 family.</text>
</comment>
<keyword evidence="9" id="KW-0539">Nucleus</keyword>
<protein>
    <recommendedName>
        <fullName evidence="4">CCR4-NOT transcription complex subunit 11</fullName>
    </recommendedName>
</protein>
<evidence type="ECO:0000256" key="3">
    <source>
        <dbReference type="ARBA" id="ARBA00008030"/>
    </source>
</evidence>
<gene>
    <name evidence="10" type="ORF">TRFO_03487</name>
</gene>
<dbReference type="GO" id="GO:0005737">
    <property type="term" value="C:cytoplasm"/>
    <property type="evidence" value="ECO:0007669"/>
    <property type="project" value="UniProtKB-SubCell"/>
</dbReference>
<dbReference type="EMBL" id="MLAK01000549">
    <property type="protein sequence ID" value="OHT13062.1"/>
    <property type="molecule type" value="Genomic_DNA"/>
</dbReference>
<dbReference type="PANTHER" id="PTHR15975">
    <property type="entry name" value="CCR4-NOT TRANSCRIPTION COMPLEX SUBUNIT 11"/>
    <property type="match status" value="1"/>
</dbReference>
<dbReference type="GeneID" id="94826030"/>
<organism evidence="10 11">
    <name type="scientific">Tritrichomonas foetus</name>
    <dbReference type="NCBI Taxonomy" id="1144522"/>
    <lineage>
        <taxon>Eukaryota</taxon>
        <taxon>Metamonada</taxon>
        <taxon>Parabasalia</taxon>
        <taxon>Tritrichomonadida</taxon>
        <taxon>Tritrichomonadidae</taxon>
        <taxon>Tritrichomonas</taxon>
    </lineage>
</organism>
<reference evidence="10" key="1">
    <citation type="submission" date="2016-10" db="EMBL/GenBank/DDBJ databases">
        <authorList>
            <person name="Benchimol M."/>
            <person name="Almeida L.G."/>
            <person name="Vasconcelos A.T."/>
            <person name="Perreira-Neves A."/>
            <person name="Rosa I.A."/>
            <person name="Tasca T."/>
            <person name="Bogo M.R."/>
            <person name="de Souza W."/>
        </authorList>
    </citation>
    <scope>NUCLEOTIDE SEQUENCE [LARGE SCALE GENOMIC DNA]</scope>
    <source>
        <strain evidence="10">K</strain>
    </source>
</reference>
<dbReference type="GO" id="GO:0005634">
    <property type="term" value="C:nucleus"/>
    <property type="evidence" value="ECO:0007669"/>
    <property type="project" value="UniProtKB-SubCell"/>
</dbReference>
<keyword evidence="7" id="KW-0943">RNA-mediated gene silencing</keyword>
<evidence type="ECO:0000256" key="5">
    <source>
        <dbReference type="ARBA" id="ARBA00022490"/>
    </source>
</evidence>
<evidence type="ECO:0000313" key="11">
    <source>
        <dbReference type="Proteomes" id="UP000179807"/>
    </source>
</evidence>
<dbReference type="AlphaFoldDB" id="A0A1J4KTS5"/>
<dbReference type="Pfam" id="PF10155">
    <property type="entry name" value="CNOT11"/>
    <property type="match status" value="1"/>
</dbReference>
<proteinExistence type="inferred from homology"/>
<dbReference type="PANTHER" id="PTHR15975:SF0">
    <property type="entry name" value="CCR4-NOT TRANSCRIPTION COMPLEX SUBUNIT 11"/>
    <property type="match status" value="1"/>
</dbReference>
<evidence type="ECO:0000256" key="1">
    <source>
        <dbReference type="ARBA" id="ARBA00004123"/>
    </source>
</evidence>
<keyword evidence="5" id="KW-0963">Cytoplasm</keyword>
<evidence type="ECO:0000256" key="6">
    <source>
        <dbReference type="ARBA" id="ARBA00023015"/>
    </source>
</evidence>
<dbReference type="OrthoDB" id="10265389at2759"/>
<dbReference type="InterPro" id="IPR019312">
    <property type="entry name" value="CNOT11"/>
</dbReference>
<evidence type="ECO:0000256" key="8">
    <source>
        <dbReference type="ARBA" id="ARBA00023163"/>
    </source>
</evidence>
<keyword evidence="6" id="KW-0805">Transcription regulation</keyword>